<evidence type="ECO:0000256" key="8">
    <source>
        <dbReference type="SAM" id="MobiDB-lite"/>
    </source>
</evidence>
<feature type="compositionally biased region" description="Polar residues" evidence="8">
    <location>
        <begin position="28"/>
        <end position="53"/>
    </location>
</feature>
<dbReference type="Gene3D" id="3.30.200.20">
    <property type="entry name" value="Phosphorylase Kinase, domain 1"/>
    <property type="match status" value="1"/>
</dbReference>
<dbReference type="EMBL" id="CCKQ01004581">
    <property type="protein sequence ID" value="CDW75738.1"/>
    <property type="molecule type" value="Genomic_DNA"/>
</dbReference>
<evidence type="ECO:0000256" key="6">
    <source>
        <dbReference type="PROSITE-ProRule" id="PRU00023"/>
    </source>
</evidence>
<feature type="region of interest" description="Disordered" evidence="8">
    <location>
        <begin position="1"/>
        <end position="53"/>
    </location>
</feature>
<feature type="compositionally biased region" description="Polar residues" evidence="8">
    <location>
        <begin position="407"/>
        <end position="428"/>
    </location>
</feature>
<keyword evidence="4 10" id="KW-0418">Kinase</keyword>
<dbReference type="FunFam" id="3.30.200.20:FF:000042">
    <property type="entry name" value="Aurora kinase A"/>
    <property type="match status" value="1"/>
</dbReference>
<organism evidence="10 11">
    <name type="scientific">Stylonychia lemnae</name>
    <name type="common">Ciliate</name>
    <dbReference type="NCBI Taxonomy" id="5949"/>
    <lineage>
        <taxon>Eukaryota</taxon>
        <taxon>Sar</taxon>
        <taxon>Alveolata</taxon>
        <taxon>Ciliophora</taxon>
        <taxon>Intramacronucleata</taxon>
        <taxon>Spirotrichea</taxon>
        <taxon>Stichotrichia</taxon>
        <taxon>Sporadotrichida</taxon>
        <taxon>Oxytrichidae</taxon>
        <taxon>Stylonychinae</taxon>
        <taxon>Stylonychia</taxon>
    </lineage>
</organism>
<keyword evidence="6" id="KW-0040">ANK repeat</keyword>
<keyword evidence="1" id="KW-0723">Serine/threonine-protein kinase</keyword>
<accession>A0A078A2H5</accession>
<dbReference type="PROSITE" id="PS50088">
    <property type="entry name" value="ANK_REPEAT"/>
    <property type="match status" value="1"/>
</dbReference>
<dbReference type="CDD" id="cd05123">
    <property type="entry name" value="STKc_AGC"/>
    <property type="match status" value="1"/>
</dbReference>
<feature type="compositionally biased region" description="Polar residues" evidence="8">
    <location>
        <begin position="1"/>
        <end position="21"/>
    </location>
</feature>
<feature type="compositionally biased region" description="Polar residues" evidence="8">
    <location>
        <begin position="446"/>
        <end position="485"/>
    </location>
</feature>
<feature type="region of interest" description="Disordered" evidence="8">
    <location>
        <begin position="95"/>
        <end position="132"/>
    </location>
</feature>
<dbReference type="Pfam" id="PF00069">
    <property type="entry name" value="Pkinase"/>
    <property type="match status" value="1"/>
</dbReference>
<feature type="domain" description="Protein kinase" evidence="9">
    <location>
        <begin position="889"/>
        <end position="1146"/>
    </location>
</feature>
<evidence type="ECO:0000256" key="4">
    <source>
        <dbReference type="ARBA" id="ARBA00022777"/>
    </source>
</evidence>
<evidence type="ECO:0000256" key="1">
    <source>
        <dbReference type="ARBA" id="ARBA00022527"/>
    </source>
</evidence>
<dbReference type="InterPro" id="IPR045270">
    <property type="entry name" value="STKc_AGC"/>
</dbReference>
<dbReference type="Pfam" id="PF12796">
    <property type="entry name" value="Ank_2"/>
    <property type="match status" value="1"/>
</dbReference>
<dbReference type="PROSITE" id="PS50011">
    <property type="entry name" value="PROTEIN_KINASE_DOM"/>
    <property type="match status" value="1"/>
</dbReference>
<reference evidence="10 11" key="1">
    <citation type="submission" date="2014-06" db="EMBL/GenBank/DDBJ databases">
        <authorList>
            <person name="Swart Estienne"/>
        </authorList>
    </citation>
    <scope>NUCLEOTIDE SEQUENCE [LARGE SCALE GENOMIC DNA]</scope>
    <source>
        <strain evidence="10 11">130c</strain>
    </source>
</reference>
<dbReference type="SMART" id="SM00220">
    <property type="entry name" value="S_TKc"/>
    <property type="match status" value="1"/>
</dbReference>
<sequence>MTQTPQNLSQIVQTGQSQKNLQIAPPQSIHQPSSTTGNMNSHHTSPQNNQFGQSQRITGVSNQSIRSPGYRDSQNLINVKTTNQTQPSKQQFTEIQFQHSHTHQQHQQFMRTAKSRDSNLSGTDHTQSTSLGQTFQSSHFTLNNIQSSLVHKSPFYSPKNAHGSIQSTLLLQSNQQNNRPQTALSGGQQHSNKNVSSHKPIGTKKMQLQGLGSIKSKTKIHNETIVESSSRNLNSSQSKTKLITSESKPYNQLTSINNLEYQSEQIDSKQSQQSCCHKEKCQQPSLKSECNELKLEYKKLAKALQARYLNSLNQLNQFPQSSDELSITKVALRKFQKQFRQLQRIYERRCASQNSEKKLLNITASKNLKQNDKQNVQILDSDKATYKYYMNDYQESIEEEENDYSQRKSTSPSKRLEMIQNQRTTGNLQNSNSKKRQSSKEEQKSTYQSQQYNTTKSHQNQRSDLNYSQTSKITNKNTAMTTTRDTAMHSPKAKFGNKVSPRLNRSQTLEEQLWSATETGNIAMISHLVLMGVDPNCQNHQDDDWAAIHYASHEGLDQVVEHLIRKLGANVNQLTKNGRSALHIACTQQHRSVIERLLLAGANANIKSKYDGNTPLHILGRFCSTPAQQELIKLLLPFCQESLAIANKNGMMPYELSPYQNVREMLKKKKQTESSKIEELETTIKDNKNLGIKKIIIPGKNSVKSIRVDNVANQDVKAMFDQMNMAMKNQRPVNQPKGEHDSDDLLFESQSSQVMQSFEASMRGGQGPSKQRQIIDSTGQSDLCNVFKQSQDEESIQKQLTLEQLQNNPTPILSPKNPGPKLAQLRNNNAVTSATIFNPASVLKQQKLLNEKSISRRQLKTNVSQKSGIAITEFSPSKSESKKIGPDQFVAHQLLGTGSFGEVYLVEKISNKKLYAMKVLSKSKIRSQNLIKYALTERNVMSVMQHPFIVRLRYAFQTQDKLFLICDYCPGGDLSQYLEIERQFSEEKARFYIIEILLAIEALHERDIIFRDLKPDNVVLDEEGHALLTDFGLSKEGVHYQNGGAKSFCGSYAYLAPEMIRKAGHGKAVDWYLLGVVFYEMLTGMPPYYADEKEILFQNIMNNQLEIPQHVSQECQDLLEKLLNKNPVKRLGSKHGAEELKSHEYFKDVDWHQIYERKVKAPEPYLAEYAKSIIQVSPYMAAGHPQTRGKDCRRDHPQYVQGWSFAESNSKRNSTQERNAWYVGSVAGQQVDQKLKESQLQGGLWMSPPQISIPNDTEDNQIAISDQLKTATQ</sequence>
<dbReference type="PROSITE" id="PS50297">
    <property type="entry name" value="ANK_REP_REGION"/>
    <property type="match status" value="1"/>
</dbReference>
<evidence type="ECO:0000313" key="11">
    <source>
        <dbReference type="Proteomes" id="UP000039865"/>
    </source>
</evidence>
<dbReference type="InterPro" id="IPR017441">
    <property type="entry name" value="Protein_kinase_ATP_BS"/>
</dbReference>
<feature type="region of interest" description="Disordered" evidence="8">
    <location>
        <begin position="397"/>
        <end position="504"/>
    </location>
</feature>
<dbReference type="PANTHER" id="PTHR24351">
    <property type="entry name" value="RIBOSOMAL PROTEIN S6 KINASE"/>
    <property type="match status" value="1"/>
</dbReference>
<dbReference type="InterPro" id="IPR002110">
    <property type="entry name" value="Ankyrin_rpt"/>
</dbReference>
<proteinExistence type="predicted"/>
<dbReference type="InterPro" id="IPR036770">
    <property type="entry name" value="Ankyrin_rpt-contain_sf"/>
</dbReference>
<evidence type="ECO:0000256" key="5">
    <source>
        <dbReference type="ARBA" id="ARBA00022840"/>
    </source>
</evidence>
<dbReference type="InterPro" id="IPR000719">
    <property type="entry name" value="Prot_kinase_dom"/>
</dbReference>
<keyword evidence="3 7" id="KW-0547">Nucleotide-binding</keyword>
<dbReference type="GO" id="GO:0005524">
    <property type="term" value="F:ATP binding"/>
    <property type="evidence" value="ECO:0007669"/>
    <property type="project" value="UniProtKB-UniRule"/>
</dbReference>
<dbReference type="Gene3D" id="1.10.510.10">
    <property type="entry name" value="Transferase(Phosphotransferase) domain 1"/>
    <property type="match status" value="1"/>
</dbReference>
<keyword evidence="11" id="KW-1185">Reference proteome</keyword>
<dbReference type="Proteomes" id="UP000039865">
    <property type="component" value="Unassembled WGS sequence"/>
</dbReference>
<dbReference type="SUPFAM" id="SSF56112">
    <property type="entry name" value="Protein kinase-like (PK-like)"/>
    <property type="match status" value="1"/>
</dbReference>
<dbReference type="Gene3D" id="1.25.40.20">
    <property type="entry name" value="Ankyrin repeat-containing domain"/>
    <property type="match status" value="1"/>
</dbReference>
<dbReference type="InParanoid" id="A0A078A2H5"/>
<evidence type="ECO:0000256" key="3">
    <source>
        <dbReference type="ARBA" id="ARBA00022741"/>
    </source>
</evidence>
<feature type="compositionally biased region" description="Polar residues" evidence="8">
    <location>
        <begin position="179"/>
        <end position="197"/>
    </location>
</feature>
<dbReference type="AlphaFoldDB" id="A0A078A2H5"/>
<evidence type="ECO:0000259" key="9">
    <source>
        <dbReference type="PROSITE" id="PS50011"/>
    </source>
</evidence>
<dbReference type="InterPro" id="IPR011009">
    <property type="entry name" value="Kinase-like_dom_sf"/>
</dbReference>
<dbReference type="GO" id="GO:0004674">
    <property type="term" value="F:protein serine/threonine kinase activity"/>
    <property type="evidence" value="ECO:0007669"/>
    <property type="project" value="UniProtKB-KW"/>
</dbReference>
<dbReference type="OrthoDB" id="1668230at2759"/>
<feature type="region of interest" description="Disordered" evidence="8">
    <location>
        <begin position="175"/>
        <end position="216"/>
    </location>
</feature>
<evidence type="ECO:0000256" key="2">
    <source>
        <dbReference type="ARBA" id="ARBA00022679"/>
    </source>
</evidence>
<evidence type="ECO:0000256" key="7">
    <source>
        <dbReference type="PROSITE-ProRule" id="PRU10141"/>
    </source>
</evidence>
<dbReference type="SUPFAM" id="SSF48403">
    <property type="entry name" value="Ankyrin repeat"/>
    <property type="match status" value="1"/>
</dbReference>
<feature type="binding site" evidence="7">
    <location>
        <position position="918"/>
    </location>
    <ligand>
        <name>ATP</name>
        <dbReference type="ChEBI" id="CHEBI:30616"/>
    </ligand>
</feature>
<evidence type="ECO:0000313" key="10">
    <source>
        <dbReference type="EMBL" id="CDW75738.1"/>
    </source>
</evidence>
<dbReference type="SMART" id="SM00248">
    <property type="entry name" value="ANK"/>
    <property type="match status" value="4"/>
</dbReference>
<feature type="compositionally biased region" description="Polar residues" evidence="8">
    <location>
        <begin position="118"/>
        <end position="132"/>
    </location>
</feature>
<keyword evidence="5 7" id="KW-0067">ATP-binding</keyword>
<feature type="repeat" description="ANK" evidence="6">
    <location>
        <begin position="577"/>
        <end position="609"/>
    </location>
</feature>
<protein>
    <submittedName>
        <fullName evidence="10">Protein kinase domain containing protein</fullName>
    </submittedName>
</protein>
<dbReference type="PROSITE" id="PS00107">
    <property type="entry name" value="PROTEIN_KINASE_ATP"/>
    <property type="match status" value="1"/>
</dbReference>
<keyword evidence="2" id="KW-0808">Transferase</keyword>
<name>A0A078A2H5_STYLE</name>
<dbReference type="FunFam" id="1.10.510.10:FF:000465">
    <property type="entry name" value="Non-specific serine/threonine protein kinase"/>
    <property type="match status" value="1"/>
</dbReference>
<gene>
    <name evidence="10" type="primary">Contig3925.g4192</name>
    <name evidence="10" type="ORF">STYLEM_4733</name>
</gene>